<gene>
    <name evidence="10" type="ORF">N7494_007271</name>
</gene>
<keyword evidence="11" id="KW-1185">Reference proteome</keyword>
<dbReference type="EMBL" id="JAQIZZ010000006">
    <property type="protein sequence ID" value="KAJ5537792.1"/>
    <property type="molecule type" value="Genomic_DNA"/>
</dbReference>
<evidence type="ECO:0000313" key="10">
    <source>
        <dbReference type="EMBL" id="KAJ5537792.1"/>
    </source>
</evidence>
<comment type="subcellular location">
    <subcellularLocation>
        <location evidence="1">Nucleus</location>
    </subcellularLocation>
</comment>
<evidence type="ECO:0000313" key="11">
    <source>
        <dbReference type="Proteomes" id="UP001220324"/>
    </source>
</evidence>
<dbReference type="GO" id="GO:0003677">
    <property type="term" value="F:DNA binding"/>
    <property type="evidence" value="ECO:0007669"/>
    <property type="project" value="UniProtKB-KW"/>
</dbReference>
<keyword evidence="7" id="KW-0539">Nucleus</keyword>
<dbReference type="PROSITE" id="PS50048">
    <property type="entry name" value="ZN2_CY6_FUNGAL_2"/>
    <property type="match status" value="1"/>
</dbReference>
<evidence type="ECO:0000256" key="6">
    <source>
        <dbReference type="ARBA" id="ARBA00023163"/>
    </source>
</evidence>
<keyword evidence="5" id="KW-0238">DNA-binding</keyword>
<keyword evidence="6" id="KW-0804">Transcription</keyword>
<accession>A0AAD6GEI6</accession>
<dbReference type="GO" id="GO:0005634">
    <property type="term" value="C:nucleus"/>
    <property type="evidence" value="ECO:0007669"/>
    <property type="project" value="UniProtKB-SubCell"/>
</dbReference>
<feature type="domain" description="Zn(2)-C6 fungal-type" evidence="9">
    <location>
        <begin position="2"/>
        <end position="32"/>
    </location>
</feature>
<evidence type="ECO:0000256" key="3">
    <source>
        <dbReference type="ARBA" id="ARBA00022833"/>
    </source>
</evidence>
<evidence type="ECO:0000259" key="9">
    <source>
        <dbReference type="PROSITE" id="PS50048"/>
    </source>
</evidence>
<evidence type="ECO:0000256" key="7">
    <source>
        <dbReference type="ARBA" id="ARBA00023242"/>
    </source>
</evidence>
<dbReference type="GO" id="GO:0008270">
    <property type="term" value="F:zinc ion binding"/>
    <property type="evidence" value="ECO:0007669"/>
    <property type="project" value="InterPro"/>
</dbReference>
<evidence type="ECO:0000256" key="1">
    <source>
        <dbReference type="ARBA" id="ARBA00004123"/>
    </source>
</evidence>
<dbReference type="Pfam" id="PF04082">
    <property type="entry name" value="Fungal_trans"/>
    <property type="match status" value="1"/>
</dbReference>
<organism evidence="10 11">
    <name type="scientific">Penicillium frequentans</name>
    <dbReference type="NCBI Taxonomy" id="3151616"/>
    <lineage>
        <taxon>Eukaryota</taxon>
        <taxon>Fungi</taxon>
        <taxon>Dikarya</taxon>
        <taxon>Ascomycota</taxon>
        <taxon>Pezizomycotina</taxon>
        <taxon>Eurotiomycetes</taxon>
        <taxon>Eurotiomycetidae</taxon>
        <taxon>Eurotiales</taxon>
        <taxon>Aspergillaceae</taxon>
        <taxon>Penicillium</taxon>
    </lineage>
</organism>
<sequence length="824" mass="92298">MACVSCRESKVKCDGLEPACSTCVNRNRECRYHAIDKRKLPLRVAIDFLTMRVDQLCLFITENGLQPPQLPPEEDQALKNILESLGLNNETKSTPPLPNEPEAKKNCEVLSVDSNGCLPDLPQNFVAAATTSGSVDSGTDTFAERNIEADIRAVSSSPQSSQNMPFDFSFIETSQNIGEGSPSSFLGSWDTDLRSLMCVNPTAAGMQNLFGLSHGSTGVEPEGFVNFLDPIAHDDDETLVEEPETAEDIESLIDEISDRVGTLRIGPGGKTRFCGPTSTFNLAGVLESEEPASRSSNELGTLEEHDRSWSDPEIPADLEEHLINLYFCWQDPFCHVVDREMYTEAKKKWWQMEDTPFYSETLRYAMCAIGSAFESRFHPALITFPKSLIDFLGARVKSLLELELDNPCVATVQALVIMSHHEIGNGKDTRGWLFSGMAMRLSFDLALHLDMSEYVSTGDITSAGAELRRTVFWAAYTVDHQLGFHLGRPSRTSMEDVTVRKPQAQAGQPGQHRWAPYETQGSYNSTAGLLDCTEAVSQQMVSLCELMAPCGYILYGTSRISKPVLQDLNANIVAELRRWKSNLPPVLQINLHDYTSPYLPHVLLLHMQYHQNIIYAHRPWMSKKGLQPDPPKGPGYLHAREMCISSAIAISKILVLYETRYTLRRINVKAVSITSSAILLLLFASVTKYPAHSQSDITRSLSSCFRALDEFSRSWKSAGRAKDLLVNLQRQWELRARFRNDIRDPKRGSCLPRKRSRDSNKLYRVTPAERETFTRRRCEPEMDFHSEAESRWMPMDDARLVIDNCSKGPIDIVPGAGFDAPQMS</sequence>
<keyword evidence="3" id="KW-0862">Zinc</keyword>
<dbReference type="GO" id="GO:0006351">
    <property type="term" value="P:DNA-templated transcription"/>
    <property type="evidence" value="ECO:0007669"/>
    <property type="project" value="InterPro"/>
</dbReference>
<dbReference type="SMART" id="SM00906">
    <property type="entry name" value="Fungal_trans"/>
    <property type="match status" value="1"/>
</dbReference>
<dbReference type="CDD" id="cd00067">
    <property type="entry name" value="GAL4"/>
    <property type="match status" value="1"/>
</dbReference>
<comment type="caution">
    <text evidence="10">The sequence shown here is derived from an EMBL/GenBank/DDBJ whole genome shotgun (WGS) entry which is preliminary data.</text>
</comment>
<dbReference type="InterPro" id="IPR007219">
    <property type="entry name" value="XnlR_reg_dom"/>
</dbReference>
<keyword evidence="4" id="KW-0805">Transcription regulation</keyword>
<evidence type="ECO:0000256" key="5">
    <source>
        <dbReference type="ARBA" id="ARBA00023125"/>
    </source>
</evidence>
<dbReference type="PROSITE" id="PS00463">
    <property type="entry name" value="ZN2_CY6_FUNGAL_1"/>
    <property type="match status" value="1"/>
</dbReference>
<protein>
    <recommendedName>
        <fullName evidence="9">Zn(2)-C6 fungal-type domain-containing protein</fullName>
    </recommendedName>
</protein>
<dbReference type="PANTHER" id="PTHR31313:SF77">
    <property type="entry name" value="ZN(II)2CYS6 TRANSCRIPTION FACTOR (EUROFUNG)"/>
    <property type="match status" value="1"/>
</dbReference>
<dbReference type="InterPro" id="IPR036864">
    <property type="entry name" value="Zn2-C6_fun-type_DNA-bd_sf"/>
</dbReference>
<evidence type="ECO:0000256" key="2">
    <source>
        <dbReference type="ARBA" id="ARBA00022723"/>
    </source>
</evidence>
<reference evidence="10 11" key="1">
    <citation type="journal article" date="2023" name="IMA Fungus">
        <title>Comparative genomic study of the Penicillium genus elucidates a diverse pangenome and 15 lateral gene transfer events.</title>
        <authorList>
            <person name="Petersen C."/>
            <person name="Sorensen T."/>
            <person name="Nielsen M.R."/>
            <person name="Sondergaard T.E."/>
            <person name="Sorensen J.L."/>
            <person name="Fitzpatrick D.A."/>
            <person name="Frisvad J.C."/>
            <person name="Nielsen K.L."/>
        </authorList>
    </citation>
    <scope>NUCLEOTIDE SEQUENCE [LARGE SCALE GENOMIC DNA]</scope>
    <source>
        <strain evidence="10 11">IBT 35679</strain>
    </source>
</reference>
<dbReference type="CDD" id="cd12148">
    <property type="entry name" value="fungal_TF_MHR"/>
    <property type="match status" value="1"/>
</dbReference>
<dbReference type="SMART" id="SM00066">
    <property type="entry name" value="GAL4"/>
    <property type="match status" value="1"/>
</dbReference>
<feature type="region of interest" description="Disordered" evidence="8">
    <location>
        <begin position="287"/>
        <end position="309"/>
    </location>
</feature>
<dbReference type="GO" id="GO:0000981">
    <property type="term" value="F:DNA-binding transcription factor activity, RNA polymerase II-specific"/>
    <property type="evidence" value="ECO:0007669"/>
    <property type="project" value="InterPro"/>
</dbReference>
<dbReference type="AlphaFoldDB" id="A0AAD6GEI6"/>
<dbReference type="PANTHER" id="PTHR31313">
    <property type="entry name" value="TY1 ENHANCER ACTIVATOR"/>
    <property type="match status" value="1"/>
</dbReference>
<dbReference type="Pfam" id="PF00172">
    <property type="entry name" value="Zn_clus"/>
    <property type="match status" value="1"/>
</dbReference>
<evidence type="ECO:0000256" key="4">
    <source>
        <dbReference type="ARBA" id="ARBA00023015"/>
    </source>
</evidence>
<dbReference type="Proteomes" id="UP001220324">
    <property type="component" value="Unassembled WGS sequence"/>
</dbReference>
<dbReference type="SUPFAM" id="SSF57701">
    <property type="entry name" value="Zn2/Cys6 DNA-binding domain"/>
    <property type="match status" value="1"/>
</dbReference>
<proteinExistence type="predicted"/>
<evidence type="ECO:0000256" key="8">
    <source>
        <dbReference type="SAM" id="MobiDB-lite"/>
    </source>
</evidence>
<dbReference type="InterPro" id="IPR051615">
    <property type="entry name" value="Transcr_Regulatory_Elem"/>
</dbReference>
<keyword evidence="2" id="KW-0479">Metal-binding</keyword>
<dbReference type="Gene3D" id="4.10.240.10">
    <property type="entry name" value="Zn(2)-C6 fungal-type DNA-binding domain"/>
    <property type="match status" value="1"/>
</dbReference>
<name>A0AAD6GEI6_9EURO</name>
<dbReference type="InterPro" id="IPR001138">
    <property type="entry name" value="Zn2Cys6_DnaBD"/>
</dbReference>